<evidence type="ECO:0000313" key="3">
    <source>
        <dbReference type="Proteomes" id="UP000829720"/>
    </source>
</evidence>
<evidence type="ECO:0000313" key="2">
    <source>
        <dbReference type="EMBL" id="KAI1888373.1"/>
    </source>
</evidence>
<evidence type="ECO:0000256" key="1">
    <source>
        <dbReference type="SAM" id="SignalP"/>
    </source>
</evidence>
<dbReference type="EMBL" id="JAERUA010000017">
    <property type="protein sequence ID" value="KAI1888373.1"/>
    <property type="molecule type" value="Genomic_DNA"/>
</dbReference>
<protein>
    <submittedName>
        <fullName evidence="2">Uncharacterized protein</fullName>
    </submittedName>
</protein>
<gene>
    <name evidence="2" type="ORF">AGOR_G00184430</name>
</gene>
<feature type="signal peptide" evidence="1">
    <location>
        <begin position="1"/>
        <end position="21"/>
    </location>
</feature>
<organism evidence="2 3">
    <name type="scientific">Albula goreensis</name>
    <dbReference type="NCBI Taxonomy" id="1534307"/>
    <lineage>
        <taxon>Eukaryota</taxon>
        <taxon>Metazoa</taxon>
        <taxon>Chordata</taxon>
        <taxon>Craniata</taxon>
        <taxon>Vertebrata</taxon>
        <taxon>Euteleostomi</taxon>
        <taxon>Actinopterygii</taxon>
        <taxon>Neopterygii</taxon>
        <taxon>Teleostei</taxon>
        <taxon>Albuliformes</taxon>
        <taxon>Albulidae</taxon>
        <taxon>Albula</taxon>
    </lineage>
</organism>
<sequence length="67" mass="7542">MTMALLLKLLLVLLVSSISESQRSCSSEMGKKQGDTLLCKEEPNNLYTEIEHRSQKDHTCQTPGKTF</sequence>
<name>A0A8T3CT65_9TELE</name>
<dbReference type="Proteomes" id="UP000829720">
    <property type="component" value="Unassembled WGS sequence"/>
</dbReference>
<accession>A0A8T3CT65</accession>
<feature type="chain" id="PRO_5035750676" evidence="1">
    <location>
        <begin position="22"/>
        <end position="67"/>
    </location>
</feature>
<keyword evidence="3" id="KW-1185">Reference proteome</keyword>
<comment type="caution">
    <text evidence="2">The sequence shown here is derived from an EMBL/GenBank/DDBJ whole genome shotgun (WGS) entry which is preliminary data.</text>
</comment>
<reference evidence="2" key="1">
    <citation type="submission" date="2021-01" db="EMBL/GenBank/DDBJ databases">
        <authorList>
            <person name="Zahm M."/>
            <person name="Roques C."/>
            <person name="Cabau C."/>
            <person name="Klopp C."/>
            <person name="Donnadieu C."/>
            <person name="Jouanno E."/>
            <person name="Lampietro C."/>
            <person name="Louis A."/>
            <person name="Herpin A."/>
            <person name="Echchiki A."/>
            <person name="Berthelot C."/>
            <person name="Parey E."/>
            <person name="Roest-Crollius H."/>
            <person name="Braasch I."/>
            <person name="Postlethwait J."/>
            <person name="Bobe J."/>
            <person name="Montfort J."/>
            <person name="Bouchez O."/>
            <person name="Begum T."/>
            <person name="Mejri S."/>
            <person name="Adams A."/>
            <person name="Chen W.-J."/>
            <person name="Guiguen Y."/>
        </authorList>
    </citation>
    <scope>NUCLEOTIDE SEQUENCE</scope>
    <source>
        <tissue evidence="2">Blood</tissue>
    </source>
</reference>
<dbReference type="AlphaFoldDB" id="A0A8T3CT65"/>
<keyword evidence="1" id="KW-0732">Signal</keyword>
<proteinExistence type="predicted"/>